<dbReference type="InterPro" id="IPR019410">
    <property type="entry name" value="Methyltransf_16"/>
</dbReference>
<dbReference type="EMBL" id="KV454437">
    <property type="protein sequence ID" value="ODQ78014.1"/>
    <property type="molecule type" value="Genomic_DNA"/>
</dbReference>
<dbReference type="Pfam" id="PF10294">
    <property type="entry name" value="Methyltransf_16"/>
    <property type="match status" value="1"/>
</dbReference>
<sequence>MDEFDPLSLFSAAEPENPLTIIPAFVQSCPQDTRDAASQDDSDTEVFPIHILDMPSLSTKPPAAILLVLLKLLAPNQQYNFATKTKNLSTDEILVTRGLTLAQLEAVLPWLSAYAPSLSTVPQLLNLSQSAATLLSTPDFMNYITRIISSPLLWIDEEDVQSIQKEASLRLSENCGRTAQPEIIRQITLEGLEEKTGRKNIVLKEPSLTADNLGLKTWGSSLILSQRLLTEFTCKSKEDGGRVLDEPVLELGSGTGLVGMMSGILGYATWLTDLPEIVPNLRENVRLNELSLVVEELDWSQPQGYEEKHQQQTSEGFMTILISDPIYSSRHPPWVVSMCSRFLRDCPTARVYLQIPVREKFEAERANLWRLMEVAGFETCRSELEDGYDDFGEQLFVFKEFKRA</sequence>
<gene>
    <name evidence="1" type="ORF">BABINDRAFT_40478</name>
</gene>
<name>A0A1E3QKN3_9ASCO</name>
<accession>A0A1E3QKN3</accession>
<keyword evidence="2" id="KW-1185">Reference proteome</keyword>
<dbReference type="PANTHER" id="PTHR14614:SF156">
    <property type="entry name" value="PROTEIN-LYSINE N-METHYLTRANSFERASE EFM2"/>
    <property type="match status" value="1"/>
</dbReference>
<evidence type="ECO:0000313" key="2">
    <source>
        <dbReference type="Proteomes" id="UP000094336"/>
    </source>
</evidence>
<proteinExistence type="predicted"/>
<dbReference type="GO" id="GO:0016279">
    <property type="term" value="F:protein-lysine N-methyltransferase activity"/>
    <property type="evidence" value="ECO:0007669"/>
    <property type="project" value="EnsemblFungi"/>
</dbReference>
<dbReference type="SUPFAM" id="SSF53335">
    <property type="entry name" value="S-adenosyl-L-methionine-dependent methyltransferases"/>
    <property type="match status" value="1"/>
</dbReference>
<evidence type="ECO:0000313" key="1">
    <source>
        <dbReference type="EMBL" id="ODQ78014.1"/>
    </source>
</evidence>
<dbReference type="RefSeq" id="XP_018983342.1">
    <property type="nucleotide sequence ID" value="XM_019131977.1"/>
</dbReference>
<dbReference type="PANTHER" id="PTHR14614">
    <property type="entry name" value="HEPATOCELLULAR CARCINOMA-ASSOCIATED ANTIGEN"/>
    <property type="match status" value="1"/>
</dbReference>
<dbReference type="AlphaFoldDB" id="A0A1E3QKN3"/>
<dbReference type="GO" id="GO:0045905">
    <property type="term" value="P:positive regulation of translational termination"/>
    <property type="evidence" value="ECO:0007669"/>
    <property type="project" value="EnsemblFungi"/>
</dbReference>
<protein>
    <submittedName>
        <fullName evidence="1">Uncharacterized protein</fullName>
    </submittedName>
</protein>
<dbReference type="Proteomes" id="UP000094336">
    <property type="component" value="Unassembled WGS sequence"/>
</dbReference>
<organism evidence="1 2">
    <name type="scientific">Babjeviella inositovora NRRL Y-12698</name>
    <dbReference type="NCBI Taxonomy" id="984486"/>
    <lineage>
        <taxon>Eukaryota</taxon>
        <taxon>Fungi</taxon>
        <taxon>Dikarya</taxon>
        <taxon>Ascomycota</taxon>
        <taxon>Saccharomycotina</taxon>
        <taxon>Pichiomycetes</taxon>
        <taxon>Serinales incertae sedis</taxon>
        <taxon>Babjeviella</taxon>
    </lineage>
</organism>
<dbReference type="InterPro" id="IPR029063">
    <property type="entry name" value="SAM-dependent_MTases_sf"/>
</dbReference>
<dbReference type="OrthoDB" id="433955at2759"/>
<dbReference type="GO" id="GO:0005829">
    <property type="term" value="C:cytosol"/>
    <property type="evidence" value="ECO:0007669"/>
    <property type="project" value="TreeGrafter"/>
</dbReference>
<dbReference type="Gene3D" id="3.40.50.150">
    <property type="entry name" value="Vaccinia Virus protein VP39"/>
    <property type="match status" value="1"/>
</dbReference>
<dbReference type="STRING" id="984486.A0A1E3QKN3"/>
<dbReference type="GeneID" id="30149830"/>
<reference evidence="2" key="1">
    <citation type="submission" date="2016-05" db="EMBL/GenBank/DDBJ databases">
        <title>Comparative genomics of biotechnologically important yeasts.</title>
        <authorList>
            <consortium name="DOE Joint Genome Institute"/>
            <person name="Riley R."/>
            <person name="Haridas S."/>
            <person name="Wolfe K.H."/>
            <person name="Lopes M.R."/>
            <person name="Hittinger C.T."/>
            <person name="Goker M."/>
            <person name="Salamov A."/>
            <person name="Wisecaver J."/>
            <person name="Long T.M."/>
            <person name="Aerts A.L."/>
            <person name="Barry K."/>
            <person name="Choi C."/>
            <person name="Clum A."/>
            <person name="Coughlan A.Y."/>
            <person name="Deshpande S."/>
            <person name="Douglass A.P."/>
            <person name="Hanson S.J."/>
            <person name="Klenk H.-P."/>
            <person name="Labutti K."/>
            <person name="Lapidus A."/>
            <person name="Lindquist E."/>
            <person name="Lipzen A."/>
            <person name="Meier-Kolthoff J.P."/>
            <person name="Ohm R.A."/>
            <person name="Otillar R.P."/>
            <person name="Pangilinan J."/>
            <person name="Peng Y."/>
            <person name="Rokas A."/>
            <person name="Rosa C.A."/>
            <person name="Scheuner C."/>
            <person name="Sibirny A.A."/>
            <person name="Slot J.C."/>
            <person name="Stielow J.B."/>
            <person name="Sun H."/>
            <person name="Kurtzman C.P."/>
            <person name="Blackwell M."/>
            <person name="Grigoriev I.V."/>
            <person name="Jeffries T.W."/>
        </authorList>
    </citation>
    <scope>NUCLEOTIDE SEQUENCE [LARGE SCALE GENOMIC DNA]</scope>
    <source>
        <strain evidence="2">NRRL Y-12698</strain>
    </source>
</reference>